<reference evidence="4 5" key="1">
    <citation type="journal article" date="2018" name="Mol. Plant">
        <title>The genome of Artemisia annua provides insight into the evolution of Asteraceae family and artemisinin biosynthesis.</title>
        <authorList>
            <person name="Shen Q."/>
            <person name="Zhang L."/>
            <person name="Liao Z."/>
            <person name="Wang S."/>
            <person name="Yan T."/>
            <person name="Shi P."/>
            <person name="Liu M."/>
            <person name="Fu X."/>
            <person name="Pan Q."/>
            <person name="Wang Y."/>
            <person name="Lv Z."/>
            <person name="Lu X."/>
            <person name="Zhang F."/>
            <person name="Jiang W."/>
            <person name="Ma Y."/>
            <person name="Chen M."/>
            <person name="Hao X."/>
            <person name="Li L."/>
            <person name="Tang Y."/>
            <person name="Lv G."/>
            <person name="Zhou Y."/>
            <person name="Sun X."/>
            <person name="Brodelius P.E."/>
            <person name="Rose J.K.C."/>
            <person name="Tang K."/>
        </authorList>
    </citation>
    <scope>NUCLEOTIDE SEQUENCE [LARGE SCALE GENOMIC DNA]</scope>
    <source>
        <strain evidence="5">cv. Huhao1</strain>
        <tissue evidence="4">Leaf</tissue>
    </source>
</reference>
<evidence type="ECO:0000259" key="3">
    <source>
        <dbReference type="PROSITE" id="PS50127"/>
    </source>
</evidence>
<evidence type="ECO:0000256" key="2">
    <source>
        <dbReference type="ARBA" id="ARBA00022786"/>
    </source>
</evidence>
<name>A0A2U1NF73_ARTAN</name>
<sequence>MSSTFIDMDDDTNNVVNKKRKKISRDPRTEFASVACRVIKVMIEDGMKVEKGQPLLVWRDEVIVSKSKLPTIYEGQPFLSEVIPSSRFSQLPPLAKYKSRMKKNLKKHDSRVGKYSVEDVSMDQTDADNSPMASLSDKDVLERLRNFKKFGTIMDYSDHLFSAQTSPTELASQPGEVWKNKIREEWRILEKDLPETMFVRVYELRMDLLRVAIIGPEGTPYHDGLFFFDLFFPNTYPKKPPLVRYHSGGLVIHPHVFKCGEVCLRYFTPIDCERNKMWENGTSNMLQLLVSMQDLILNSKPFFSGRAFPKLRNSMHREKYSLLYNETILIKSLKTMMYTMNKPPKNFEDLVAGHFRKQVSSILKACEAYTEGVQVGGFGKKKEGNKETCSIEFKNDVAEQIKPLVASFKKIGATMAEDFLHLSEKKASLLAAKLAPTLVLKKNWGNRKRSKCLNRNFNAFTSFVVDKVFVKEGMKVKRGQPLYSKLIMTKKDDTMAISSSSTQADSKDYLDTSSLSELPTISKPHKSMIDIPQNTPDHEVTLKRHRNENMKVDTQVTSSLIESPTTSEPYKSMIHIHKNIPDHEDSVKRFKYENLEDSTHVASSLMELAMISECYKSMVNIPKNAPDFEDAMEKQLYKRLKVDPVMDH</sequence>
<dbReference type="PANTHER" id="PTHR46116">
    <property type="entry name" value="(E3-INDEPENDENT) E2 UBIQUITIN-CONJUGATING ENZYME"/>
    <property type="match status" value="1"/>
</dbReference>
<dbReference type="AlphaFoldDB" id="A0A2U1NF73"/>
<feature type="domain" description="UBC core" evidence="3">
    <location>
        <begin position="177"/>
        <end position="333"/>
    </location>
</feature>
<evidence type="ECO:0000256" key="1">
    <source>
        <dbReference type="ARBA" id="ARBA00022679"/>
    </source>
</evidence>
<dbReference type="SMART" id="SM00212">
    <property type="entry name" value="UBCc"/>
    <property type="match status" value="1"/>
</dbReference>
<dbReference type="PROSITE" id="PS50127">
    <property type="entry name" value="UBC_2"/>
    <property type="match status" value="1"/>
</dbReference>
<dbReference type="InterPro" id="IPR016135">
    <property type="entry name" value="UBQ-conjugating_enzyme/RWD"/>
</dbReference>
<gene>
    <name evidence="4" type="ORF">CTI12_AA275300</name>
</gene>
<evidence type="ECO:0000313" key="4">
    <source>
        <dbReference type="EMBL" id="PWA72128.1"/>
    </source>
</evidence>
<dbReference type="Proteomes" id="UP000245207">
    <property type="component" value="Unassembled WGS sequence"/>
</dbReference>
<dbReference type="GO" id="GO:0061631">
    <property type="term" value="F:ubiquitin conjugating enzyme activity"/>
    <property type="evidence" value="ECO:0007669"/>
    <property type="project" value="TreeGrafter"/>
</dbReference>
<comment type="caution">
    <text evidence="4">The sequence shown here is derived from an EMBL/GenBank/DDBJ whole genome shotgun (WGS) entry which is preliminary data.</text>
</comment>
<evidence type="ECO:0000313" key="5">
    <source>
        <dbReference type="Proteomes" id="UP000245207"/>
    </source>
</evidence>
<dbReference type="STRING" id="35608.A0A2U1NF73"/>
<dbReference type="SUPFAM" id="SSF54495">
    <property type="entry name" value="UBC-like"/>
    <property type="match status" value="1"/>
</dbReference>
<keyword evidence="2" id="KW-0833">Ubl conjugation pathway</keyword>
<protein>
    <submittedName>
        <fullName evidence="4">Ubiquitin-conjugating enzyme family protein</fullName>
    </submittedName>
</protein>
<dbReference type="EMBL" id="PKPP01002960">
    <property type="protein sequence ID" value="PWA72128.1"/>
    <property type="molecule type" value="Genomic_DNA"/>
</dbReference>
<accession>A0A2U1NF73</accession>
<dbReference type="Pfam" id="PF00179">
    <property type="entry name" value="UQ_con"/>
    <property type="match status" value="1"/>
</dbReference>
<dbReference type="OrthoDB" id="47801at2759"/>
<dbReference type="Gene3D" id="3.10.110.10">
    <property type="entry name" value="Ubiquitin Conjugating Enzyme"/>
    <property type="match status" value="1"/>
</dbReference>
<proteinExistence type="predicted"/>
<dbReference type="PANTHER" id="PTHR46116:SF41">
    <property type="entry name" value="UBIQUITIN-CONJUGATING ENZYME E2 25-RELATED"/>
    <property type="match status" value="1"/>
</dbReference>
<keyword evidence="1" id="KW-0808">Transferase</keyword>
<keyword evidence="5" id="KW-1185">Reference proteome</keyword>
<dbReference type="InterPro" id="IPR000608">
    <property type="entry name" value="UBC"/>
</dbReference>
<organism evidence="4 5">
    <name type="scientific">Artemisia annua</name>
    <name type="common">Sweet wormwood</name>
    <dbReference type="NCBI Taxonomy" id="35608"/>
    <lineage>
        <taxon>Eukaryota</taxon>
        <taxon>Viridiplantae</taxon>
        <taxon>Streptophyta</taxon>
        <taxon>Embryophyta</taxon>
        <taxon>Tracheophyta</taxon>
        <taxon>Spermatophyta</taxon>
        <taxon>Magnoliopsida</taxon>
        <taxon>eudicotyledons</taxon>
        <taxon>Gunneridae</taxon>
        <taxon>Pentapetalae</taxon>
        <taxon>asterids</taxon>
        <taxon>campanulids</taxon>
        <taxon>Asterales</taxon>
        <taxon>Asteraceae</taxon>
        <taxon>Asteroideae</taxon>
        <taxon>Anthemideae</taxon>
        <taxon>Artemisiinae</taxon>
        <taxon>Artemisia</taxon>
    </lineage>
</organism>